<evidence type="ECO:0000313" key="5">
    <source>
        <dbReference type="EMBL" id="GGH36196.1"/>
    </source>
</evidence>
<dbReference type="Gene3D" id="1.10.1660.10">
    <property type="match status" value="2"/>
</dbReference>
<dbReference type="InterPro" id="IPR000551">
    <property type="entry name" value="MerR-type_HTH_dom"/>
</dbReference>
<dbReference type="InterPro" id="IPR009061">
    <property type="entry name" value="DNA-bd_dom_put_sf"/>
</dbReference>
<proteinExistence type="predicted"/>
<feature type="domain" description="HTH merR-type" evidence="4">
    <location>
        <begin position="122"/>
        <end position="190"/>
    </location>
</feature>
<reference evidence="6" key="1">
    <citation type="journal article" date="2019" name="Int. J. Syst. Evol. Microbiol.">
        <title>The Global Catalogue of Microorganisms (GCM) 10K type strain sequencing project: providing services to taxonomists for standard genome sequencing and annotation.</title>
        <authorList>
            <consortium name="The Broad Institute Genomics Platform"/>
            <consortium name="The Broad Institute Genome Sequencing Center for Infectious Disease"/>
            <person name="Wu L."/>
            <person name="Ma J."/>
        </authorList>
    </citation>
    <scope>NUCLEOTIDE SEQUENCE [LARGE SCALE GENOMIC DNA]</scope>
    <source>
        <strain evidence="6">CGMCC 1.12769</strain>
    </source>
</reference>
<dbReference type="Pfam" id="PF13411">
    <property type="entry name" value="MerR_1"/>
    <property type="match status" value="1"/>
</dbReference>
<dbReference type="PANTHER" id="PTHR30204">
    <property type="entry name" value="REDOX-CYCLING DRUG-SENSING TRANSCRIPTIONAL ACTIVATOR SOXR"/>
    <property type="match status" value="1"/>
</dbReference>
<dbReference type="PROSITE" id="PS50937">
    <property type="entry name" value="HTH_MERR_2"/>
    <property type="match status" value="2"/>
</dbReference>
<keyword evidence="3" id="KW-0804">Transcription</keyword>
<dbReference type="SUPFAM" id="SSF46955">
    <property type="entry name" value="Putative DNA-binding domain"/>
    <property type="match status" value="2"/>
</dbReference>
<evidence type="ECO:0000256" key="2">
    <source>
        <dbReference type="ARBA" id="ARBA00023125"/>
    </source>
</evidence>
<dbReference type="PANTHER" id="PTHR30204:SF94">
    <property type="entry name" value="HEAVY METAL-DEPENDENT TRANSCRIPTIONAL REGULATOR HI_0293-RELATED"/>
    <property type="match status" value="1"/>
</dbReference>
<organism evidence="5 6">
    <name type="scientific">Paenibacillus segetis</name>
    <dbReference type="NCBI Taxonomy" id="1325360"/>
    <lineage>
        <taxon>Bacteria</taxon>
        <taxon>Bacillati</taxon>
        <taxon>Bacillota</taxon>
        <taxon>Bacilli</taxon>
        <taxon>Bacillales</taxon>
        <taxon>Paenibacillaceae</taxon>
        <taxon>Paenibacillus</taxon>
    </lineage>
</organism>
<evidence type="ECO:0000256" key="1">
    <source>
        <dbReference type="ARBA" id="ARBA00023015"/>
    </source>
</evidence>
<dbReference type="SMART" id="SM00422">
    <property type="entry name" value="HTH_MERR"/>
    <property type="match status" value="2"/>
</dbReference>
<dbReference type="EMBL" id="BMFT01000004">
    <property type="protein sequence ID" value="GGH36196.1"/>
    <property type="molecule type" value="Genomic_DNA"/>
</dbReference>
<keyword evidence="6" id="KW-1185">Reference proteome</keyword>
<dbReference type="Proteomes" id="UP000659344">
    <property type="component" value="Unassembled WGS sequence"/>
</dbReference>
<comment type="caution">
    <text evidence="5">The sequence shown here is derived from an EMBL/GenBank/DDBJ whole genome shotgun (WGS) entry which is preliminary data.</text>
</comment>
<gene>
    <name evidence="5" type="ORF">GCM10008013_42910</name>
</gene>
<dbReference type="CDD" id="cd00592">
    <property type="entry name" value="HTH_MerR-like"/>
    <property type="match status" value="1"/>
</dbReference>
<evidence type="ECO:0000313" key="6">
    <source>
        <dbReference type="Proteomes" id="UP000659344"/>
    </source>
</evidence>
<protein>
    <submittedName>
        <fullName evidence="5">MerR family transcriptional regulator</fullName>
    </submittedName>
</protein>
<accession>A0ABQ1YS00</accession>
<keyword evidence="2" id="KW-0238">DNA-binding</keyword>
<feature type="domain" description="HTH merR-type" evidence="4">
    <location>
        <begin position="1"/>
        <end position="58"/>
    </location>
</feature>
<evidence type="ECO:0000256" key="3">
    <source>
        <dbReference type="ARBA" id="ARBA00023163"/>
    </source>
</evidence>
<dbReference type="InterPro" id="IPR047057">
    <property type="entry name" value="MerR_fam"/>
</dbReference>
<evidence type="ECO:0000259" key="4">
    <source>
        <dbReference type="PROSITE" id="PS50937"/>
    </source>
</evidence>
<name>A0ABQ1YS00_9BACL</name>
<keyword evidence="1" id="KW-0805">Transcription regulation</keyword>
<sequence length="247" mass="28510">MYKTKEIAEMVGVHPNTVRIYEEWRYISSVPRGENGYRIYSDLHLFQLKMARVAFRCEIVQGLIRAKARAIVEASGKEDFIQALEYAQSYLSHLQKEYNRALEAIELSEQWMGGIKSISTGTYTRKEVAQILDLSPEIVRNWERNGLITVPRLSNGSRVYTENEIKRLKIIRTLRAAHYSMSAILRLMNQAEKMSGTDFNIKKVLDTPEDHEDIISVTDRLIYSLEQAIESANELILLLREKLNLGK</sequence>
<dbReference type="Pfam" id="PF00376">
    <property type="entry name" value="MerR"/>
    <property type="match status" value="1"/>
</dbReference>
<dbReference type="RefSeq" id="WP_188541928.1">
    <property type="nucleotide sequence ID" value="NZ_BMFT01000004.1"/>
</dbReference>